<dbReference type="AlphaFoldDB" id="A0AAE0YRA0"/>
<comment type="caution">
    <text evidence="2">The sequence shown here is derived from an EMBL/GenBank/DDBJ whole genome shotgun (WGS) entry which is preliminary data.</text>
</comment>
<feature type="domain" description="SCP" evidence="1">
    <location>
        <begin position="57"/>
        <end position="88"/>
    </location>
</feature>
<reference evidence="2" key="1">
    <citation type="journal article" date="2023" name="G3 (Bethesda)">
        <title>A reference genome for the long-term kleptoplast-retaining sea slug Elysia crispata morphotype clarki.</title>
        <authorList>
            <person name="Eastman K.E."/>
            <person name="Pendleton A.L."/>
            <person name="Shaikh M.A."/>
            <person name="Suttiyut T."/>
            <person name="Ogas R."/>
            <person name="Tomko P."/>
            <person name="Gavelis G."/>
            <person name="Widhalm J.R."/>
            <person name="Wisecaver J.H."/>
        </authorList>
    </citation>
    <scope>NUCLEOTIDE SEQUENCE</scope>
    <source>
        <strain evidence="2">ECLA1</strain>
    </source>
</reference>
<dbReference type="Proteomes" id="UP001283361">
    <property type="component" value="Unassembled WGS sequence"/>
</dbReference>
<sequence>MVETSVSELTADMPSSVTVVRISQDAQSTSDGSCSAITCSSAAITNGFSAADKAYILKEHNDFRKTMPAKYMPDLTWDNNLANEAQAWT</sequence>
<gene>
    <name evidence="2" type="ORF">RRG08_062384</name>
</gene>
<accession>A0AAE0YRA0</accession>
<evidence type="ECO:0000259" key="1">
    <source>
        <dbReference type="Pfam" id="PF00188"/>
    </source>
</evidence>
<evidence type="ECO:0000313" key="2">
    <source>
        <dbReference type="EMBL" id="KAK3753652.1"/>
    </source>
</evidence>
<name>A0AAE0YRA0_9GAST</name>
<evidence type="ECO:0000313" key="3">
    <source>
        <dbReference type="Proteomes" id="UP001283361"/>
    </source>
</evidence>
<dbReference type="InterPro" id="IPR014044">
    <property type="entry name" value="CAP_dom"/>
</dbReference>
<dbReference type="EMBL" id="JAWDGP010005698">
    <property type="protein sequence ID" value="KAK3753652.1"/>
    <property type="molecule type" value="Genomic_DNA"/>
</dbReference>
<proteinExistence type="predicted"/>
<dbReference type="InterPro" id="IPR035940">
    <property type="entry name" value="CAP_sf"/>
</dbReference>
<dbReference type="SUPFAM" id="SSF55797">
    <property type="entry name" value="PR-1-like"/>
    <property type="match status" value="1"/>
</dbReference>
<dbReference type="Gene3D" id="3.40.33.10">
    <property type="entry name" value="CAP"/>
    <property type="match status" value="1"/>
</dbReference>
<keyword evidence="3" id="KW-1185">Reference proteome</keyword>
<organism evidence="2 3">
    <name type="scientific">Elysia crispata</name>
    <name type="common">lettuce slug</name>
    <dbReference type="NCBI Taxonomy" id="231223"/>
    <lineage>
        <taxon>Eukaryota</taxon>
        <taxon>Metazoa</taxon>
        <taxon>Spiralia</taxon>
        <taxon>Lophotrochozoa</taxon>
        <taxon>Mollusca</taxon>
        <taxon>Gastropoda</taxon>
        <taxon>Heterobranchia</taxon>
        <taxon>Euthyneura</taxon>
        <taxon>Panpulmonata</taxon>
        <taxon>Sacoglossa</taxon>
        <taxon>Placobranchoidea</taxon>
        <taxon>Plakobranchidae</taxon>
        <taxon>Elysia</taxon>
    </lineage>
</organism>
<protein>
    <recommendedName>
        <fullName evidence="1">SCP domain-containing protein</fullName>
    </recommendedName>
</protein>
<dbReference type="Pfam" id="PF00188">
    <property type="entry name" value="CAP"/>
    <property type="match status" value="1"/>
</dbReference>